<feature type="region of interest" description="Disordered" evidence="1">
    <location>
        <begin position="45"/>
        <end position="67"/>
    </location>
</feature>
<dbReference type="AlphaFoldDB" id="A0A3P3G4Z0"/>
<dbReference type="OrthoDB" id="8383930at2"/>
<protein>
    <submittedName>
        <fullName evidence="2">Uncharacterized protein</fullName>
    </submittedName>
</protein>
<gene>
    <name evidence="2" type="ORF">EH240_05200</name>
</gene>
<keyword evidence="3" id="KW-1185">Reference proteome</keyword>
<name>A0A3P3G4Z0_9HYPH</name>
<evidence type="ECO:0000313" key="2">
    <source>
        <dbReference type="EMBL" id="RRI05931.1"/>
    </source>
</evidence>
<comment type="caution">
    <text evidence="2">The sequence shown here is derived from an EMBL/GenBank/DDBJ whole genome shotgun (WGS) entry which is preliminary data.</text>
</comment>
<dbReference type="RefSeq" id="WP_124996340.1">
    <property type="nucleotide sequence ID" value="NZ_RQXT01000004.1"/>
</dbReference>
<evidence type="ECO:0000256" key="1">
    <source>
        <dbReference type="SAM" id="MobiDB-lite"/>
    </source>
</evidence>
<dbReference type="EMBL" id="RQXT01000004">
    <property type="protein sequence ID" value="RRI05931.1"/>
    <property type="molecule type" value="Genomic_DNA"/>
</dbReference>
<evidence type="ECO:0000313" key="3">
    <source>
        <dbReference type="Proteomes" id="UP000273786"/>
    </source>
</evidence>
<organism evidence="2 3">
    <name type="scientific">Mesorhizobium tamadayense</name>
    <dbReference type="NCBI Taxonomy" id="425306"/>
    <lineage>
        <taxon>Bacteria</taxon>
        <taxon>Pseudomonadati</taxon>
        <taxon>Pseudomonadota</taxon>
        <taxon>Alphaproteobacteria</taxon>
        <taxon>Hyphomicrobiales</taxon>
        <taxon>Phyllobacteriaceae</taxon>
        <taxon>Mesorhizobium</taxon>
    </lineage>
</organism>
<proteinExistence type="predicted"/>
<accession>A0A3P3G4Z0</accession>
<dbReference type="Proteomes" id="UP000273786">
    <property type="component" value="Unassembled WGS sequence"/>
</dbReference>
<sequence>MKNSPTANRSSKIGKFILTSDKGEKISAVEGLKLSQRMSTILRESRARGLSGDERRKLIKEQAHRKK</sequence>
<reference evidence="2 3" key="1">
    <citation type="submission" date="2018-11" db="EMBL/GenBank/DDBJ databases">
        <title>the genome of Mesorhizobium tamadayense DSM 28320.</title>
        <authorList>
            <person name="Gao J."/>
        </authorList>
    </citation>
    <scope>NUCLEOTIDE SEQUENCE [LARGE SCALE GENOMIC DNA]</scope>
    <source>
        <strain evidence="2 3">DSM 28320</strain>
    </source>
</reference>